<keyword evidence="4" id="KW-1185">Reference proteome</keyword>
<dbReference type="PANTHER" id="PTHR11117">
    <property type="entry name" value="SUCCINYL-COA LIGASE SUBUNIT ALPHA"/>
    <property type="match status" value="1"/>
</dbReference>
<feature type="domain" description="ATP-citrate synthase/succinyl-CoA ligase C-terminal" evidence="1">
    <location>
        <begin position="349"/>
        <end position="509"/>
    </location>
</feature>
<gene>
    <name evidence="3" type="ORF">MANY_21370</name>
</gene>
<proteinExistence type="predicted"/>
<sequence length="520" mass="53092">MATSSRFYPNLYKDSVSLMTVSAQVTSVQGITAASVVMASATNVVNLAQAGLGTFEVRPNDLVVAVSGTEEACAEALALADSLLSAASGGGGDEAVAAAPVTSIQTAVAKDPALNLALISVPGDYAAAEAMKALRLGLDVMVFSDNVSPEAELALKQYAREVDLMVMGPDCGTSIVNGIPLGFANVVRRGPIGVVGASGTGTQEVTVRVHQNGSGISQALGTGGHDLADAIGGISMLHGLAALGADPGTSVIVLVSKPPSPDVAAKVLAAAEASDKPVVVIFLGADPTSVTRNGVYGAAYLAQAADMAVDLARGDQPRTGDIVISNDVRRVLSDLARSMAPSQRYVRGIFSGGTFCYEAQLVHRARDISAYSNTPVTGNAALTDIRTSVQNTIVDMGDDEFTQGRPHPMIDPSQKDARIRDEVADPTTAVVLFDVVLGYGSADDPTAELISIIGSSKAKARAEGRTVAFIGYVCGTDLDPQDRAKAVAGLKAAGVLVASSNAEAAVWSAALIAERQGVTP</sequence>
<reference evidence="3 4" key="1">
    <citation type="journal article" date="2019" name="Emerg. Microbes Infect.">
        <title>Comprehensive subspecies identification of 175 nontuberculous mycobacteria species based on 7547 genomic profiles.</title>
        <authorList>
            <person name="Matsumoto Y."/>
            <person name="Kinjo T."/>
            <person name="Motooka D."/>
            <person name="Nabeya D."/>
            <person name="Jung N."/>
            <person name="Uechi K."/>
            <person name="Horii T."/>
            <person name="Iida T."/>
            <person name="Fujita J."/>
            <person name="Nakamura S."/>
        </authorList>
    </citation>
    <scope>NUCLEOTIDE SEQUENCE [LARGE SCALE GENOMIC DNA]</scope>
    <source>
        <strain evidence="3 4">JCM 30275</strain>
    </source>
</reference>
<dbReference type="KEGG" id="many:MANY_21370"/>
<dbReference type="Gene3D" id="3.40.50.720">
    <property type="entry name" value="NAD(P)-binding Rossmann-like Domain"/>
    <property type="match status" value="1"/>
</dbReference>
<evidence type="ECO:0000313" key="3">
    <source>
        <dbReference type="EMBL" id="BBZ76800.1"/>
    </source>
</evidence>
<dbReference type="GO" id="GO:0004775">
    <property type="term" value="F:succinate-CoA ligase (ADP-forming) activity"/>
    <property type="evidence" value="ECO:0007669"/>
    <property type="project" value="TreeGrafter"/>
</dbReference>
<dbReference type="Pfam" id="PF02629">
    <property type="entry name" value="CoA_binding"/>
    <property type="match status" value="1"/>
</dbReference>
<dbReference type="InterPro" id="IPR005811">
    <property type="entry name" value="SUCC_ACL_C"/>
</dbReference>
<dbReference type="SUPFAM" id="SSF52210">
    <property type="entry name" value="Succinyl-CoA synthetase domains"/>
    <property type="match status" value="2"/>
</dbReference>
<dbReference type="AlphaFoldDB" id="A0A6N4W4F0"/>
<dbReference type="RefSeq" id="WP_163804213.1">
    <property type="nucleotide sequence ID" value="NZ_AP022620.1"/>
</dbReference>
<dbReference type="PANTHER" id="PTHR11117:SF24">
    <property type="entry name" value="PROTEIN FDRA"/>
    <property type="match status" value="1"/>
</dbReference>
<evidence type="ECO:0000313" key="4">
    <source>
        <dbReference type="Proteomes" id="UP000467249"/>
    </source>
</evidence>
<protein>
    <recommendedName>
        <fullName evidence="5">Acyl-CoA synthetase FdrA</fullName>
    </recommendedName>
</protein>
<dbReference type="Gene3D" id="3.40.50.261">
    <property type="entry name" value="Succinyl-CoA synthetase domains"/>
    <property type="match status" value="2"/>
</dbReference>
<dbReference type="InterPro" id="IPR016102">
    <property type="entry name" value="Succinyl-CoA_synth-like"/>
</dbReference>
<evidence type="ECO:0000259" key="1">
    <source>
        <dbReference type="Pfam" id="PF00549"/>
    </source>
</evidence>
<evidence type="ECO:0000259" key="2">
    <source>
        <dbReference type="Pfam" id="PF02629"/>
    </source>
</evidence>
<name>A0A6N4W4F0_9MYCO</name>
<dbReference type="GO" id="GO:0004776">
    <property type="term" value="F:succinate-CoA ligase (GDP-forming) activity"/>
    <property type="evidence" value="ECO:0007669"/>
    <property type="project" value="TreeGrafter"/>
</dbReference>
<dbReference type="NCBIfam" id="NF004760">
    <property type="entry name" value="PRK06091.1"/>
    <property type="match status" value="1"/>
</dbReference>
<organism evidence="3 4">
    <name type="scientific">Mycolicibacterium anyangense</name>
    <dbReference type="NCBI Taxonomy" id="1431246"/>
    <lineage>
        <taxon>Bacteria</taxon>
        <taxon>Bacillati</taxon>
        <taxon>Actinomycetota</taxon>
        <taxon>Actinomycetes</taxon>
        <taxon>Mycobacteriales</taxon>
        <taxon>Mycobacteriaceae</taxon>
        <taxon>Mycolicibacterium</taxon>
    </lineage>
</organism>
<dbReference type="GO" id="GO:0006099">
    <property type="term" value="P:tricarboxylic acid cycle"/>
    <property type="evidence" value="ECO:0007669"/>
    <property type="project" value="TreeGrafter"/>
</dbReference>
<dbReference type="GO" id="GO:0005829">
    <property type="term" value="C:cytosol"/>
    <property type="evidence" value="ECO:0007669"/>
    <property type="project" value="TreeGrafter"/>
</dbReference>
<dbReference type="InterPro" id="IPR003781">
    <property type="entry name" value="CoA-bd"/>
</dbReference>
<accession>A0A6N4W4F0</accession>
<dbReference type="Proteomes" id="UP000467249">
    <property type="component" value="Chromosome"/>
</dbReference>
<evidence type="ECO:0008006" key="5">
    <source>
        <dbReference type="Google" id="ProtNLM"/>
    </source>
</evidence>
<dbReference type="EMBL" id="AP022620">
    <property type="protein sequence ID" value="BBZ76800.1"/>
    <property type="molecule type" value="Genomic_DNA"/>
</dbReference>
<feature type="domain" description="CoA-binding" evidence="2">
    <location>
        <begin position="191"/>
        <end position="284"/>
    </location>
</feature>
<dbReference type="GO" id="GO:0009361">
    <property type="term" value="C:succinate-CoA ligase complex (ADP-forming)"/>
    <property type="evidence" value="ECO:0007669"/>
    <property type="project" value="TreeGrafter"/>
</dbReference>
<dbReference type="Pfam" id="PF00549">
    <property type="entry name" value="Ligase_CoA"/>
    <property type="match status" value="1"/>
</dbReference>